<sequence>MRSDALKGDLLGGTPESFVQKFLREQEEAIYRSRKRMPLGRSATGLNPHHSNDVCCGVKQTPDESDQAKKCIWGDTHGPQTGGSYQAKDTEQEGPPSDNHPGQTLENMQQKRKIEKAAVASVFASRIQRVPGKSALAEGPPDWWEHSWESPSEESDTILRKGARCPLDGLTESFAFGVSTKKDAVSVADCMQDPEQQSQDHLHKHPQLPQHPLQRKNCQQQQIEQHTANQKDDHVWELLRPPRQVLRTLRLESVLRASALYSFISNQL</sequence>
<evidence type="ECO:0000313" key="3">
    <source>
        <dbReference type="Proteomes" id="UP000095192"/>
    </source>
</evidence>
<keyword evidence="3" id="KW-1185">Reference proteome</keyword>
<organism evidence="2 3">
    <name type="scientific">Cyclospora cayetanensis</name>
    <dbReference type="NCBI Taxonomy" id="88456"/>
    <lineage>
        <taxon>Eukaryota</taxon>
        <taxon>Sar</taxon>
        <taxon>Alveolata</taxon>
        <taxon>Apicomplexa</taxon>
        <taxon>Conoidasida</taxon>
        <taxon>Coccidia</taxon>
        <taxon>Eucoccidiorida</taxon>
        <taxon>Eimeriorina</taxon>
        <taxon>Eimeriidae</taxon>
        <taxon>Cyclospora</taxon>
    </lineage>
</organism>
<dbReference type="VEuPathDB" id="ToxoDB:cyc_07929"/>
<gene>
    <name evidence="2" type="ORF">cyc_07929</name>
</gene>
<dbReference type="AlphaFoldDB" id="A0A1D3D2N3"/>
<name>A0A1D3D2N3_9EIME</name>
<proteinExistence type="predicted"/>
<evidence type="ECO:0000313" key="2">
    <source>
        <dbReference type="EMBL" id="OEH77710.1"/>
    </source>
</evidence>
<reference evidence="2 3" key="1">
    <citation type="journal article" date="2016" name="BMC Genomics">
        <title>Comparative genomics reveals Cyclospora cayetanensis possesses coccidia-like metabolism and invasion components but unique surface antigens.</title>
        <authorList>
            <person name="Liu S."/>
            <person name="Wang L."/>
            <person name="Zheng H."/>
            <person name="Xu Z."/>
            <person name="Roellig D.M."/>
            <person name="Li N."/>
            <person name="Frace M.A."/>
            <person name="Tang K."/>
            <person name="Arrowood M.J."/>
            <person name="Moss D.M."/>
            <person name="Zhang L."/>
            <person name="Feng Y."/>
            <person name="Xiao L."/>
        </authorList>
    </citation>
    <scope>NUCLEOTIDE SEQUENCE [LARGE SCALE GENOMIC DNA]</scope>
    <source>
        <strain evidence="2 3">CHN_HEN01</strain>
    </source>
</reference>
<accession>A0A1D3D2N3</accession>
<dbReference type="Proteomes" id="UP000095192">
    <property type="component" value="Unassembled WGS sequence"/>
</dbReference>
<protein>
    <submittedName>
        <fullName evidence="2">Uncharacterized protein</fullName>
    </submittedName>
</protein>
<feature type="region of interest" description="Disordered" evidence="1">
    <location>
        <begin position="192"/>
        <end position="215"/>
    </location>
</feature>
<dbReference type="InParanoid" id="A0A1D3D2N3"/>
<evidence type="ECO:0000256" key="1">
    <source>
        <dbReference type="SAM" id="MobiDB-lite"/>
    </source>
</evidence>
<dbReference type="EMBL" id="JROU02000998">
    <property type="protein sequence ID" value="OEH77710.1"/>
    <property type="molecule type" value="Genomic_DNA"/>
</dbReference>
<comment type="caution">
    <text evidence="2">The sequence shown here is derived from an EMBL/GenBank/DDBJ whole genome shotgun (WGS) entry which is preliminary data.</text>
</comment>
<feature type="region of interest" description="Disordered" evidence="1">
    <location>
        <begin position="33"/>
        <end position="109"/>
    </location>
</feature>